<dbReference type="Proteomes" id="UP001482620">
    <property type="component" value="Unassembled WGS sequence"/>
</dbReference>
<protein>
    <submittedName>
        <fullName evidence="1">Uncharacterized protein</fullName>
    </submittedName>
</protein>
<gene>
    <name evidence="1" type="ORF">ILYODFUR_011420</name>
</gene>
<proteinExistence type="predicted"/>
<dbReference type="EMBL" id="JAHRIQ010093546">
    <property type="protein sequence ID" value="MEQ2251489.1"/>
    <property type="molecule type" value="Genomic_DNA"/>
</dbReference>
<evidence type="ECO:0000313" key="2">
    <source>
        <dbReference type="Proteomes" id="UP001482620"/>
    </source>
</evidence>
<reference evidence="1 2" key="1">
    <citation type="submission" date="2021-06" db="EMBL/GenBank/DDBJ databases">
        <authorList>
            <person name="Palmer J.M."/>
        </authorList>
    </citation>
    <scope>NUCLEOTIDE SEQUENCE [LARGE SCALE GENOMIC DNA]</scope>
    <source>
        <strain evidence="2">if_2019</strain>
        <tissue evidence="1">Muscle</tissue>
    </source>
</reference>
<name>A0ABV0V385_9TELE</name>
<comment type="caution">
    <text evidence="1">The sequence shown here is derived from an EMBL/GenBank/DDBJ whole genome shotgun (WGS) entry which is preliminary data.</text>
</comment>
<evidence type="ECO:0000313" key="1">
    <source>
        <dbReference type="EMBL" id="MEQ2251489.1"/>
    </source>
</evidence>
<sequence>MKIPDTQTVFHSYLILHMIDDCMTSLDPVEEFISVCQQRDISALFLSDPSPAKRNSGRDRLVGEGVFLFRQWHHGKSAATPLSSVAGSQLNMIYFESSRRVRTAV</sequence>
<keyword evidence="2" id="KW-1185">Reference proteome</keyword>
<accession>A0ABV0V385</accession>
<organism evidence="1 2">
    <name type="scientific">Ilyodon furcidens</name>
    <name type="common">goldbreast splitfin</name>
    <dbReference type="NCBI Taxonomy" id="33524"/>
    <lineage>
        <taxon>Eukaryota</taxon>
        <taxon>Metazoa</taxon>
        <taxon>Chordata</taxon>
        <taxon>Craniata</taxon>
        <taxon>Vertebrata</taxon>
        <taxon>Euteleostomi</taxon>
        <taxon>Actinopterygii</taxon>
        <taxon>Neopterygii</taxon>
        <taxon>Teleostei</taxon>
        <taxon>Neoteleostei</taxon>
        <taxon>Acanthomorphata</taxon>
        <taxon>Ovalentaria</taxon>
        <taxon>Atherinomorphae</taxon>
        <taxon>Cyprinodontiformes</taxon>
        <taxon>Goodeidae</taxon>
        <taxon>Ilyodon</taxon>
    </lineage>
</organism>